<proteinExistence type="predicted"/>
<evidence type="ECO:0000256" key="4">
    <source>
        <dbReference type="ARBA" id="ARBA00031484"/>
    </source>
</evidence>
<evidence type="ECO:0000256" key="5">
    <source>
        <dbReference type="PROSITE-ProRule" id="PRU00278"/>
    </source>
</evidence>
<keyword evidence="5 8" id="KW-0413">Isomerase</keyword>
<sequence length="415" mass="47014">MTQRLLNIAFSAFVLLQSLATASTNKVVITVGTQCITQVDVENRLRFLALMSGIGVTNENRYSLTQEAAKMLVQEQLELQEMTSSGLTIQDEAVNNQLAEMAGRIGILPENLDTFFKEKSIPMDTVRQFLTVQYYWPQYIKFKYPTAADVSESRIELMYKEQLSQKTKPRYLLAEIFIPVNAPSEEGSVQKQINMVHSELLKGGQFQLLAQQFSQSSSAKQGGNMGWINLELLPEKAGSIVRNMTIGQLTSPQRLDDGYVIYALVDKRLPGESSIKDTVFSVRQIIMNLDNLQEDAVTSELKKCKSCDALEAVLAKHPYIQMEKSDHVVVQQMPPQFAELLSKLNDNTLSEAIRYPQGSMYMWVCGRKIMDGIIPKDELRYRVMMQNLTQKSRSILNRLSRTILVESKDPNYKVN</sequence>
<reference evidence="8 9" key="1">
    <citation type="submission" date="2020-06" db="EMBL/GenBank/DDBJ databases">
        <title>The endosymbiont of the kinetoplastid Bodo saltans is a Paracaedibacter-like alpha-proteobacterium possessing a putative toxin-antitoxin system.</title>
        <authorList>
            <person name="Midha S."/>
            <person name="Rigden D.J."/>
            <person name="Siozios S."/>
            <person name="Hurst G.D.D."/>
            <person name="Jackson A.P."/>
        </authorList>
    </citation>
    <scope>NUCLEOTIDE SEQUENCE [LARGE SCALE GENOMIC DNA]</scope>
    <source>
        <strain evidence="8">Lake Konstanz</strain>
    </source>
</reference>
<keyword evidence="2 6" id="KW-0732">Signal</keyword>
<dbReference type="Pfam" id="PF00639">
    <property type="entry name" value="Rotamase"/>
    <property type="match status" value="1"/>
</dbReference>
<evidence type="ECO:0000256" key="6">
    <source>
        <dbReference type="SAM" id="SignalP"/>
    </source>
</evidence>
<dbReference type="PANTHER" id="PTHR47637">
    <property type="entry name" value="CHAPERONE SURA"/>
    <property type="match status" value="1"/>
</dbReference>
<keyword evidence="9" id="KW-1185">Reference proteome</keyword>
<dbReference type="SUPFAM" id="SSF109998">
    <property type="entry name" value="Triger factor/SurA peptide-binding domain-like"/>
    <property type="match status" value="1"/>
</dbReference>
<evidence type="ECO:0000313" key="8">
    <source>
        <dbReference type="EMBL" id="QOL19694.1"/>
    </source>
</evidence>
<organism evidence="8 9">
    <name type="scientific">Candidatus Bodocaedibacter vickermanii</name>
    <dbReference type="NCBI Taxonomy" id="2741701"/>
    <lineage>
        <taxon>Bacteria</taxon>
        <taxon>Pseudomonadati</taxon>
        <taxon>Pseudomonadota</taxon>
        <taxon>Alphaproteobacteria</taxon>
        <taxon>Holosporales</taxon>
        <taxon>Candidatus Paracaedibacteraceae</taxon>
        <taxon>Candidatus Bodocaedibacter</taxon>
    </lineage>
</organism>
<dbReference type="EMBL" id="CP054719">
    <property type="protein sequence ID" value="QOL19694.1"/>
    <property type="molecule type" value="Genomic_DNA"/>
</dbReference>
<dbReference type="PROSITE" id="PS50198">
    <property type="entry name" value="PPIC_PPIASE_2"/>
    <property type="match status" value="1"/>
</dbReference>
<feature type="chain" id="PRO_5032506135" description="Parvulin-like PPIase" evidence="6">
    <location>
        <begin position="23"/>
        <end position="415"/>
    </location>
</feature>
<dbReference type="InterPro" id="IPR000297">
    <property type="entry name" value="PPIase_PpiC"/>
</dbReference>
<dbReference type="Gene3D" id="1.10.4030.10">
    <property type="entry name" value="Porin chaperone SurA, peptide-binding domain"/>
    <property type="match status" value="1"/>
</dbReference>
<evidence type="ECO:0000256" key="3">
    <source>
        <dbReference type="ARBA" id="ARBA00030642"/>
    </source>
</evidence>
<evidence type="ECO:0000313" key="9">
    <source>
        <dbReference type="Proteomes" id="UP000594001"/>
    </source>
</evidence>
<dbReference type="InterPro" id="IPR050280">
    <property type="entry name" value="OMP_Chaperone_SurA"/>
</dbReference>
<protein>
    <recommendedName>
        <fullName evidence="1">Parvulin-like PPIase</fullName>
    </recommendedName>
    <alternativeName>
        <fullName evidence="3">Peptidyl-prolyl cis-trans isomerase plp</fullName>
    </alternativeName>
    <alternativeName>
        <fullName evidence="4">Rotamase plp</fullName>
    </alternativeName>
</protein>
<dbReference type="GO" id="GO:0003755">
    <property type="term" value="F:peptidyl-prolyl cis-trans isomerase activity"/>
    <property type="evidence" value="ECO:0007669"/>
    <property type="project" value="UniProtKB-KW"/>
</dbReference>
<feature type="domain" description="PpiC" evidence="7">
    <location>
        <begin position="168"/>
        <end position="266"/>
    </location>
</feature>
<keyword evidence="5" id="KW-0697">Rotamase</keyword>
<dbReference type="InterPro" id="IPR046357">
    <property type="entry name" value="PPIase_dom_sf"/>
</dbReference>
<feature type="signal peptide" evidence="6">
    <location>
        <begin position="1"/>
        <end position="22"/>
    </location>
</feature>
<evidence type="ECO:0000256" key="1">
    <source>
        <dbReference type="ARBA" id="ARBA00018370"/>
    </source>
</evidence>
<name>A0A7L9RSY6_9PROT</name>
<dbReference type="AlphaFoldDB" id="A0A7L9RSY6"/>
<accession>A0A7L9RSY6</accession>
<evidence type="ECO:0000259" key="7">
    <source>
        <dbReference type="PROSITE" id="PS50198"/>
    </source>
</evidence>
<evidence type="ECO:0000256" key="2">
    <source>
        <dbReference type="ARBA" id="ARBA00022729"/>
    </source>
</evidence>
<dbReference type="InterPro" id="IPR027304">
    <property type="entry name" value="Trigger_fact/SurA_dom_sf"/>
</dbReference>
<dbReference type="SUPFAM" id="SSF54534">
    <property type="entry name" value="FKBP-like"/>
    <property type="match status" value="1"/>
</dbReference>
<dbReference type="KEGG" id="pbal:CPBP_00459"/>
<gene>
    <name evidence="8" type="primary">surA</name>
    <name evidence="8" type="ORF">CPBP_00459</name>
</gene>
<dbReference type="Proteomes" id="UP000594001">
    <property type="component" value="Chromosome"/>
</dbReference>
<dbReference type="PANTHER" id="PTHR47637:SF1">
    <property type="entry name" value="CHAPERONE SURA"/>
    <property type="match status" value="1"/>
</dbReference>
<dbReference type="Gene3D" id="3.10.50.40">
    <property type="match status" value="1"/>
</dbReference>